<sequence>MTFTLLRIFIISAVKKNSKYEIESAEICEEGDLTKVERKKLNTLQKVKNEKIAYDDDFDSTKRIVGIVKPHGFWTKFIMERSISRMYMNKLTHKNRGSFWVTLLMLRQNNRRNR</sequence>
<proteinExistence type="predicted"/>
<evidence type="ECO:0000313" key="1">
    <source>
        <dbReference type="EMBL" id="WPX97955.1"/>
    </source>
</evidence>
<protein>
    <submittedName>
        <fullName evidence="1">Uncharacterized protein</fullName>
    </submittedName>
</protein>
<dbReference type="Proteomes" id="UP001325140">
    <property type="component" value="Chromosome"/>
</dbReference>
<reference evidence="1" key="1">
    <citation type="submission" date="2022-10" db="EMBL/GenBank/DDBJ databases">
        <title>Host association and intracellularity evolved multiple times independently in the Rickettsiales.</title>
        <authorList>
            <person name="Castelli M."/>
            <person name="Nardi T."/>
            <person name="Gammuto L."/>
            <person name="Bellinzona G."/>
            <person name="Sabaneyeva E."/>
            <person name="Potekhin A."/>
            <person name="Serra V."/>
            <person name="Petroni G."/>
            <person name="Sassera D."/>
        </authorList>
    </citation>
    <scope>NUCLEOTIDE SEQUENCE [LARGE SCALE GENOMIC DNA]</scope>
    <source>
        <strain evidence="1">US_Bl 11III1</strain>
    </source>
</reference>
<gene>
    <name evidence="1" type="ORF">Fokcrypt_00480</name>
</gene>
<keyword evidence="2" id="KW-1185">Reference proteome</keyword>
<evidence type="ECO:0000313" key="2">
    <source>
        <dbReference type="Proteomes" id="UP001325140"/>
    </source>
</evidence>
<organism evidence="1 2">
    <name type="scientific">Candidatus Fokinia crypta</name>
    <dbReference type="NCBI Taxonomy" id="1920990"/>
    <lineage>
        <taxon>Bacteria</taxon>
        <taxon>Pseudomonadati</taxon>
        <taxon>Pseudomonadota</taxon>
        <taxon>Alphaproteobacteria</taxon>
        <taxon>Rickettsiales</taxon>
        <taxon>Candidatus Midichloriaceae</taxon>
        <taxon>Candidatus Fokinia</taxon>
    </lineage>
</organism>
<dbReference type="EMBL" id="CP110343">
    <property type="protein sequence ID" value="WPX97955.1"/>
    <property type="molecule type" value="Genomic_DNA"/>
</dbReference>
<accession>A0ABZ0UV51</accession>
<name>A0ABZ0UV51_9RICK</name>